<evidence type="ECO:0000256" key="4">
    <source>
        <dbReference type="ARBA" id="ARBA00022490"/>
    </source>
</evidence>
<dbReference type="FunFam" id="3.40.109.10:FF:000001">
    <property type="entry name" value="Nitroreductase family"/>
    <property type="match status" value="1"/>
</dbReference>
<dbReference type="EMBL" id="RZGK01000008">
    <property type="protein sequence ID" value="KAF9697403.1"/>
    <property type="molecule type" value="Genomic_DNA"/>
</dbReference>
<gene>
    <name evidence="8" type="ORF">EKO04_004695</name>
</gene>
<comment type="subcellular location">
    <subcellularLocation>
        <location evidence="2">Cytoplasm</location>
    </subcellularLocation>
    <subcellularLocation>
        <location evidence="1">Nucleus</location>
    </subcellularLocation>
</comment>
<keyword evidence="9" id="KW-1185">Reference proteome</keyword>
<dbReference type="InterPro" id="IPR033877">
    <property type="entry name" value="Frm2/Hbn1"/>
</dbReference>
<name>A0A8H7MJG5_9PLEO</name>
<evidence type="ECO:0000256" key="2">
    <source>
        <dbReference type="ARBA" id="ARBA00004496"/>
    </source>
</evidence>
<dbReference type="InterPro" id="IPR029479">
    <property type="entry name" value="Nitroreductase"/>
</dbReference>
<dbReference type="PANTHER" id="PTHR43035">
    <property type="entry name" value="FATTY ACID REPRESSION MUTANT PROTEIN 2-RELATED"/>
    <property type="match status" value="1"/>
</dbReference>
<dbReference type="GO" id="GO:0016491">
    <property type="term" value="F:oxidoreductase activity"/>
    <property type="evidence" value="ECO:0007669"/>
    <property type="project" value="UniProtKB-KW"/>
</dbReference>
<dbReference type="GO" id="GO:0034599">
    <property type="term" value="P:cellular response to oxidative stress"/>
    <property type="evidence" value="ECO:0007669"/>
    <property type="project" value="InterPro"/>
</dbReference>
<dbReference type="OrthoDB" id="2138173at2759"/>
<dbReference type="PANTHER" id="PTHR43035:SF1">
    <property type="entry name" value="FATTY ACID REPRESSION MUTANT PROTEIN 2-RELATED"/>
    <property type="match status" value="1"/>
</dbReference>
<dbReference type="Proteomes" id="UP000651452">
    <property type="component" value="Unassembled WGS sequence"/>
</dbReference>
<dbReference type="SUPFAM" id="SSF55469">
    <property type="entry name" value="FMN-dependent nitroreductase-like"/>
    <property type="match status" value="1"/>
</dbReference>
<dbReference type="Gene3D" id="3.40.109.10">
    <property type="entry name" value="NADH Oxidase"/>
    <property type="match status" value="1"/>
</dbReference>
<organism evidence="8 9">
    <name type="scientific">Ascochyta lentis</name>
    <dbReference type="NCBI Taxonomy" id="205686"/>
    <lineage>
        <taxon>Eukaryota</taxon>
        <taxon>Fungi</taxon>
        <taxon>Dikarya</taxon>
        <taxon>Ascomycota</taxon>
        <taxon>Pezizomycotina</taxon>
        <taxon>Dothideomycetes</taxon>
        <taxon>Pleosporomycetidae</taxon>
        <taxon>Pleosporales</taxon>
        <taxon>Pleosporineae</taxon>
        <taxon>Didymellaceae</taxon>
        <taxon>Ascochyta</taxon>
    </lineage>
</organism>
<evidence type="ECO:0000259" key="7">
    <source>
        <dbReference type="Pfam" id="PF00881"/>
    </source>
</evidence>
<keyword evidence="6" id="KW-0539">Nucleus</keyword>
<dbReference type="Pfam" id="PF00881">
    <property type="entry name" value="Nitroreductase"/>
    <property type="match status" value="1"/>
</dbReference>
<dbReference type="GO" id="GO:0005634">
    <property type="term" value="C:nucleus"/>
    <property type="evidence" value="ECO:0007669"/>
    <property type="project" value="UniProtKB-SubCell"/>
</dbReference>
<feature type="domain" description="Nitroreductase" evidence="7">
    <location>
        <begin position="12"/>
        <end position="178"/>
    </location>
</feature>
<dbReference type="GO" id="GO:0005737">
    <property type="term" value="C:cytoplasm"/>
    <property type="evidence" value="ECO:0007669"/>
    <property type="project" value="UniProtKB-SubCell"/>
</dbReference>
<comment type="caution">
    <text evidence="8">The sequence shown here is derived from an EMBL/GenBank/DDBJ whole genome shotgun (WGS) entry which is preliminary data.</text>
</comment>
<evidence type="ECO:0000256" key="5">
    <source>
        <dbReference type="ARBA" id="ARBA00023002"/>
    </source>
</evidence>
<keyword evidence="5" id="KW-0560">Oxidoreductase</keyword>
<evidence type="ECO:0000313" key="8">
    <source>
        <dbReference type="EMBL" id="KAF9697403.1"/>
    </source>
</evidence>
<comment type="similarity">
    <text evidence="3">Belongs to the nitroreductase family.</text>
</comment>
<protein>
    <recommendedName>
        <fullName evidence="7">Nitroreductase domain-containing protein</fullName>
    </recommendedName>
</protein>
<keyword evidence="4" id="KW-0963">Cytoplasm</keyword>
<evidence type="ECO:0000256" key="3">
    <source>
        <dbReference type="ARBA" id="ARBA00007118"/>
    </source>
</evidence>
<evidence type="ECO:0000256" key="6">
    <source>
        <dbReference type="ARBA" id="ARBA00023242"/>
    </source>
</evidence>
<reference evidence="8" key="2">
    <citation type="submission" date="2020-09" db="EMBL/GenBank/DDBJ databases">
        <title>Reference genome assembly for Australian Ascochyta lentis isolate Al4.</title>
        <authorList>
            <person name="Lee R.C."/>
            <person name="Farfan-Caceres L.M."/>
            <person name="Debler J.W."/>
            <person name="Williams A.H."/>
            <person name="Henares B.M."/>
        </authorList>
    </citation>
    <scope>NUCLEOTIDE SEQUENCE</scope>
    <source>
        <strain evidence="8">Al4</strain>
    </source>
</reference>
<reference evidence="8" key="1">
    <citation type="submission" date="2018-12" db="EMBL/GenBank/DDBJ databases">
        <authorList>
            <person name="Syme R.A."/>
            <person name="Farfan-Caceres L."/>
            <person name="Lichtenzveig J."/>
        </authorList>
    </citation>
    <scope>NUCLEOTIDE SEQUENCE</scope>
    <source>
        <strain evidence="8">Al4</strain>
    </source>
</reference>
<dbReference type="AlphaFoldDB" id="A0A8H7MJG5"/>
<accession>A0A8H7MJG5</accession>
<evidence type="ECO:0000313" key="9">
    <source>
        <dbReference type="Proteomes" id="UP000651452"/>
    </source>
</evidence>
<evidence type="ECO:0000256" key="1">
    <source>
        <dbReference type="ARBA" id="ARBA00004123"/>
    </source>
</evidence>
<proteinExistence type="inferred from homology"/>
<sequence>MESTTPFLQAVAHRRSVYALTKNSPISNSRIQDIVQEALKHAPSPFNVRSARAIILFGDEHSNLWREAYTTTEKTTPQAMGILGPKIRGLEGGKGTVLFFDDQTAYDRLTPRFRALSKQNTEWEDHSSGMLQIIAWAALDAEGLGCNLQHYQPVITAYVQATYDVPASWSLKCQLVFGGLEEGVARPDAKEKTHLESALRVYGA</sequence>
<dbReference type="InterPro" id="IPR000415">
    <property type="entry name" value="Nitroreductase-like"/>
</dbReference>